<evidence type="ECO:0000313" key="3">
    <source>
        <dbReference type="WBParaSite" id="GPUH_0001458301-mRNA-1"/>
    </source>
</evidence>
<dbReference type="AlphaFoldDB" id="A0A183E0S3"/>
<dbReference type="WBParaSite" id="GPUH_0001458301-mRNA-1">
    <property type="protein sequence ID" value="GPUH_0001458301-mRNA-1"/>
    <property type="gene ID" value="GPUH_0001458301"/>
</dbReference>
<keyword evidence="2" id="KW-1185">Reference proteome</keyword>
<organism evidence="3">
    <name type="scientific">Gongylonema pulchrum</name>
    <dbReference type="NCBI Taxonomy" id="637853"/>
    <lineage>
        <taxon>Eukaryota</taxon>
        <taxon>Metazoa</taxon>
        <taxon>Ecdysozoa</taxon>
        <taxon>Nematoda</taxon>
        <taxon>Chromadorea</taxon>
        <taxon>Rhabditida</taxon>
        <taxon>Spirurina</taxon>
        <taxon>Spiruromorpha</taxon>
        <taxon>Spiruroidea</taxon>
        <taxon>Gongylonematidae</taxon>
        <taxon>Gongylonema</taxon>
    </lineage>
</organism>
<evidence type="ECO:0000313" key="1">
    <source>
        <dbReference type="EMBL" id="VDN24372.1"/>
    </source>
</evidence>
<dbReference type="Proteomes" id="UP000271098">
    <property type="component" value="Unassembled WGS sequence"/>
</dbReference>
<proteinExistence type="predicted"/>
<gene>
    <name evidence="1" type="ORF">GPUH_LOCUS14563</name>
</gene>
<reference evidence="1 2" key="2">
    <citation type="submission" date="2018-11" db="EMBL/GenBank/DDBJ databases">
        <authorList>
            <consortium name="Pathogen Informatics"/>
        </authorList>
    </citation>
    <scope>NUCLEOTIDE SEQUENCE [LARGE SCALE GENOMIC DNA]</scope>
</reference>
<dbReference type="EMBL" id="UYRT01081406">
    <property type="protein sequence ID" value="VDN24372.1"/>
    <property type="molecule type" value="Genomic_DNA"/>
</dbReference>
<name>A0A183E0S3_9BILA</name>
<reference evidence="3" key="1">
    <citation type="submission" date="2016-06" db="UniProtKB">
        <authorList>
            <consortium name="WormBaseParasite"/>
        </authorList>
    </citation>
    <scope>IDENTIFICATION</scope>
</reference>
<sequence>MASARRSAEECHHNYKCDSARAGGPYCLSVQCAHCRELRQGALKRCCGKQKPLCDDPERARIMASARRSVEECHHNYKCDSARAGGPHCLSVQCAHCRELRQGALKRCCGKQK</sequence>
<protein>
    <submittedName>
        <fullName evidence="3">Nuclear receptor domain-containing protein</fullName>
    </submittedName>
</protein>
<accession>A0A183E0S3</accession>
<evidence type="ECO:0000313" key="2">
    <source>
        <dbReference type="Proteomes" id="UP000271098"/>
    </source>
</evidence>